<dbReference type="EMBL" id="GL883114">
    <property type="protein sequence ID" value="EGG05091.1"/>
    <property type="molecule type" value="Genomic_DNA"/>
</dbReference>
<keyword evidence="1" id="KW-0732">Signal</keyword>
<dbReference type="VEuPathDB" id="FungiDB:MELLADRAFT_107740"/>
<reference evidence="3" key="1">
    <citation type="journal article" date="2011" name="Proc. Natl. Acad. Sci. U.S.A.">
        <title>Obligate biotrophy features unraveled by the genomic analysis of rust fungi.</title>
        <authorList>
            <person name="Duplessis S."/>
            <person name="Cuomo C.A."/>
            <person name="Lin Y.-C."/>
            <person name="Aerts A."/>
            <person name="Tisserant E."/>
            <person name="Veneault-Fourrey C."/>
            <person name="Joly D.L."/>
            <person name="Hacquard S."/>
            <person name="Amselem J."/>
            <person name="Cantarel B.L."/>
            <person name="Chiu R."/>
            <person name="Coutinho P.M."/>
            <person name="Feau N."/>
            <person name="Field M."/>
            <person name="Frey P."/>
            <person name="Gelhaye E."/>
            <person name="Goldberg J."/>
            <person name="Grabherr M.G."/>
            <person name="Kodira C.D."/>
            <person name="Kohler A."/>
            <person name="Kuees U."/>
            <person name="Lindquist E.A."/>
            <person name="Lucas S.M."/>
            <person name="Mago R."/>
            <person name="Mauceli E."/>
            <person name="Morin E."/>
            <person name="Murat C."/>
            <person name="Pangilinan J.L."/>
            <person name="Park R."/>
            <person name="Pearson M."/>
            <person name="Quesneville H."/>
            <person name="Rouhier N."/>
            <person name="Sakthikumar S."/>
            <person name="Salamov A.A."/>
            <person name="Schmutz J."/>
            <person name="Selles B."/>
            <person name="Shapiro H."/>
            <person name="Tanguay P."/>
            <person name="Tuskan G.A."/>
            <person name="Henrissat B."/>
            <person name="Van de Peer Y."/>
            <person name="Rouze P."/>
            <person name="Ellis J.G."/>
            <person name="Dodds P.N."/>
            <person name="Schein J.E."/>
            <person name="Zhong S."/>
            <person name="Hamelin R.C."/>
            <person name="Grigoriev I.V."/>
            <person name="Szabo L.J."/>
            <person name="Martin F."/>
        </authorList>
    </citation>
    <scope>NUCLEOTIDE SEQUENCE [LARGE SCALE GENOMIC DNA]</scope>
    <source>
        <strain evidence="3">98AG31 / pathotype 3-4-7</strain>
    </source>
</reference>
<evidence type="ECO:0000313" key="2">
    <source>
        <dbReference type="EMBL" id="EGG05091.1"/>
    </source>
</evidence>
<evidence type="ECO:0008006" key="4">
    <source>
        <dbReference type="Google" id="ProtNLM"/>
    </source>
</evidence>
<dbReference type="AlphaFoldDB" id="F4RQS9"/>
<protein>
    <recommendedName>
        <fullName evidence="4">Secreted protein</fullName>
    </recommendedName>
</protein>
<feature type="chain" id="PRO_5003321736" description="Secreted protein" evidence="1">
    <location>
        <begin position="22"/>
        <end position="540"/>
    </location>
</feature>
<name>F4RQS9_MELLP</name>
<dbReference type="OrthoDB" id="10411221at2759"/>
<sequence length="540" mass="63015">MVRLSIVWVWIAGISVHLTISMDTNPENIRVNSRLQEIQPSRQISTARGDMNNICRDSSSTYLDPSVRLTLKRPKLAPQGEPILSHEQHGVYQSLEDREGSSKVELWMEKKSTTDHYPSSAEIFDSNNHKIAGICPIPNHRGVEQKEHHTARELNFDLNQEPMDHDISPKFYKNIPSKGKSNTLLVESTKKGIESKSSIRMDSEPKASEIDIKNFHLHNPDKMCSAAAIHYTKELIMALSDRYTPRGRLSEYPSWESGKEIWTSEILLPFVYFIVSCNPSRKIWRYIKLLTNLLLRTYHKSSIETETLSDQEKLSRFLLWHTEVIYHTALLEPTFKSSCARLTIRSLSTLARVFWLINDHDCYERSFSKGYCKSMLERHISGTFEEDYQAGYPRNKLNQDLYSSTLENWKKKSNEIWNIGKYVDWSKFLIHTQDESDPILLKDQDIETLKNDPKLTVSMKYWEKDLKNMLLFIKPSPNINLALPHFSLEKICRGIDQFIKQKLTCKKQEVDLHKPTDYQVTLYSSFLHQKTDDKSFERFW</sequence>
<evidence type="ECO:0000256" key="1">
    <source>
        <dbReference type="SAM" id="SignalP"/>
    </source>
</evidence>
<feature type="signal peptide" evidence="1">
    <location>
        <begin position="1"/>
        <end position="21"/>
    </location>
</feature>
<accession>F4RQS9</accession>
<dbReference type="Proteomes" id="UP000001072">
    <property type="component" value="Unassembled WGS sequence"/>
</dbReference>
<organism evidence="3">
    <name type="scientific">Melampsora larici-populina (strain 98AG31 / pathotype 3-4-7)</name>
    <name type="common">Poplar leaf rust fungus</name>
    <dbReference type="NCBI Taxonomy" id="747676"/>
    <lineage>
        <taxon>Eukaryota</taxon>
        <taxon>Fungi</taxon>
        <taxon>Dikarya</taxon>
        <taxon>Basidiomycota</taxon>
        <taxon>Pucciniomycotina</taxon>
        <taxon>Pucciniomycetes</taxon>
        <taxon>Pucciniales</taxon>
        <taxon>Melampsoraceae</taxon>
        <taxon>Melampsora</taxon>
    </lineage>
</organism>
<dbReference type="HOGENOM" id="CLU_504409_0_0_1"/>
<dbReference type="GeneID" id="18923262"/>
<keyword evidence="3" id="KW-1185">Reference proteome</keyword>
<dbReference type="InParanoid" id="F4RQS9"/>
<gene>
    <name evidence="2" type="ORF">MELLADRAFT_107740</name>
</gene>
<dbReference type="RefSeq" id="XP_007411456.1">
    <property type="nucleotide sequence ID" value="XM_007411394.1"/>
</dbReference>
<dbReference type="KEGG" id="mlr:MELLADRAFT_107740"/>
<proteinExistence type="predicted"/>
<evidence type="ECO:0000313" key="3">
    <source>
        <dbReference type="Proteomes" id="UP000001072"/>
    </source>
</evidence>